<dbReference type="EMBL" id="CP002881">
    <property type="protein sequence ID" value="AEJ06148.1"/>
    <property type="molecule type" value="Genomic_DNA"/>
</dbReference>
<reference evidence="2" key="3">
    <citation type="submission" date="2011-06" db="EMBL/GenBank/DDBJ databases">
        <title>Complete genome sequence of Pseudomonas stutzeri strain CGMCC 1.1803.</title>
        <authorList>
            <person name="Yan Y."/>
            <person name="Chen M."/>
            <person name="Lu W."/>
            <person name="Zhang W."/>
            <person name="Ping S."/>
            <person name="Lin M."/>
        </authorList>
    </citation>
    <scope>NUCLEOTIDE SEQUENCE [LARGE SCALE GENOMIC DNA]</scope>
    <source>
        <strain evidence="2">ATCC 17588 / DSM 5190 / CCUG 11256 / JCM 5965 / LMG 11199 / NCIMB 11358 / Stanier 221</strain>
    </source>
</reference>
<proteinExistence type="predicted"/>
<gene>
    <name evidence="1" type="ordered locus">PSTAB_2867</name>
</gene>
<sequence>MANHDHSSASLTRLGQAAALWSGCVESGQKCSFTTGKRCCLIRVSPCPAFARYAFS</sequence>
<dbReference type="Proteomes" id="UP000008932">
    <property type="component" value="Chromosome"/>
</dbReference>
<evidence type="ECO:0000313" key="1">
    <source>
        <dbReference type="EMBL" id="AEJ06148.1"/>
    </source>
</evidence>
<dbReference type="HOGENOM" id="CLU_3011017_0_0_6"/>
<dbReference type="KEGG" id="psz:PSTAB_2867"/>
<organism evidence="1 2">
    <name type="scientific">Stutzerimonas stutzeri (strain ATCC 17588 / DSM 5190 / CCUG 11256 / JCM 5965 / LMG 11199 / NBRC 14165 / NCIMB 11358 / Stanier 221)</name>
    <name type="common">Pseudomonas stutzeri</name>
    <dbReference type="NCBI Taxonomy" id="96563"/>
    <lineage>
        <taxon>Bacteria</taxon>
        <taxon>Pseudomonadati</taxon>
        <taxon>Pseudomonadota</taxon>
        <taxon>Gammaproteobacteria</taxon>
        <taxon>Pseudomonadales</taxon>
        <taxon>Pseudomonadaceae</taxon>
        <taxon>Stutzerimonas</taxon>
    </lineage>
</organism>
<dbReference type="AlphaFoldDB" id="F8H6L4"/>
<accession>F8H6L4</accession>
<reference key="2">
    <citation type="submission" date="2011-06" db="EMBL/GenBank/DDBJ databases">
        <title>Complete Genome Sequence of Pseudomonas stutzeri Strain CGMCC 1.1803.</title>
        <authorList>
            <person name="Yan Y."/>
            <person name="Chen M."/>
            <person name="Lu W."/>
            <person name="Zhang W."/>
            <person name="Ping S."/>
            <person name="Lin M."/>
        </authorList>
    </citation>
    <scope>NUCLEOTIDE SEQUENCE</scope>
    <source>
        <strain>ATCC 17588</strain>
    </source>
</reference>
<name>F8H6L4_STUS2</name>
<protein>
    <submittedName>
        <fullName evidence="1">Uncharacterized protein</fullName>
    </submittedName>
</protein>
<reference evidence="1 2" key="1">
    <citation type="journal article" date="2011" name="J. Bacteriol.">
        <title>Complete Genome Sequence of the Type Strain Pseudomonas stutzeri CGMCC 1.1803.</title>
        <authorList>
            <person name="Chen M."/>
            <person name="Yan Y."/>
            <person name="Zhang W."/>
            <person name="Lu W."/>
            <person name="Wang J."/>
            <person name="Ping S."/>
            <person name="Lin M."/>
        </authorList>
    </citation>
    <scope>NUCLEOTIDE SEQUENCE [LARGE SCALE GENOMIC DNA]</scope>
    <source>
        <strain evidence="2">ATCC 17588 / DSM 5190 / CCUG 11256 / JCM 5965 / LMG 11199 / NCIMB 11358 / Stanier 221</strain>
    </source>
</reference>
<evidence type="ECO:0000313" key="2">
    <source>
        <dbReference type="Proteomes" id="UP000008932"/>
    </source>
</evidence>